<dbReference type="PROSITE" id="PS51471">
    <property type="entry name" value="FE2OG_OXY"/>
    <property type="match status" value="1"/>
</dbReference>
<keyword evidence="2 3" id="KW-0408">Iron</keyword>
<evidence type="ECO:0000256" key="1">
    <source>
        <dbReference type="ARBA" id="ARBA00022723"/>
    </source>
</evidence>
<evidence type="ECO:0000259" key="4">
    <source>
        <dbReference type="PROSITE" id="PS51471"/>
    </source>
</evidence>
<sequence length="381" mass="43587">MGSETTLKLPCIDFSNLDKHTNKFEWDSTKSQVHQALQEFGCFEATFRNIPPKLQTSMFESLQLLFDLPLQTKLKNRSSKPFHGYVGQYPMVPLYESMGIEDAPVPEKTESFTKTLWPDGNPKFCKTIQEFSEKLSKLDQMVRMMVLESLGLEKYMDEHMDSTNYLLRVMKYKGPETNESKLGLNSHTDKNIVTILHQNQVNGLEVQTKSGDWIKIQPSPNSFIVMIGDSLYAWTNGRLHSPYHRVMMSGEKARYSLGLFSIPKPGYVIKAPTEIVDEKYPLLFKPFDHVEFLQFYYTEDGQRAHKKEQRDLILDKAMDNSQLLLTLPAPDQEFTVIKEAAETSTPPPIHPTIAFVKEALIAVIKLDSPANALMGREPDRE</sequence>
<dbReference type="InterPro" id="IPR027443">
    <property type="entry name" value="IPNS-like_sf"/>
</dbReference>
<keyword evidence="6" id="KW-1185">Reference proteome</keyword>
<keyword evidence="3" id="KW-0560">Oxidoreductase</keyword>
<dbReference type="Proteomes" id="UP001151760">
    <property type="component" value="Unassembled WGS sequence"/>
</dbReference>
<proteinExistence type="inferred from homology"/>
<dbReference type="InterPro" id="IPR050231">
    <property type="entry name" value="Iron_ascorbate_oxido_reductase"/>
</dbReference>
<dbReference type="InterPro" id="IPR005123">
    <property type="entry name" value="Oxoglu/Fe-dep_dioxygenase_dom"/>
</dbReference>
<accession>A0ABQ4XEK8</accession>
<reference evidence="5" key="2">
    <citation type="submission" date="2022-01" db="EMBL/GenBank/DDBJ databases">
        <authorList>
            <person name="Yamashiro T."/>
            <person name="Shiraishi A."/>
            <person name="Satake H."/>
            <person name="Nakayama K."/>
        </authorList>
    </citation>
    <scope>NUCLEOTIDE SEQUENCE</scope>
</reference>
<comment type="caution">
    <text evidence="5">The sequence shown here is derived from an EMBL/GenBank/DDBJ whole genome shotgun (WGS) entry which is preliminary data.</text>
</comment>
<keyword evidence="1 3" id="KW-0479">Metal-binding</keyword>
<evidence type="ECO:0000256" key="3">
    <source>
        <dbReference type="RuleBase" id="RU003682"/>
    </source>
</evidence>
<evidence type="ECO:0000256" key="2">
    <source>
        <dbReference type="ARBA" id="ARBA00023004"/>
    </source>
</evidence>
<evidence type="ECO:0000313" key="6">
    <source>
        <dbReference type="Proteomes" id="UP001151760"/>
    </source>
</evidence>
<feature type="domain" description="Fe2OG dioxygenase" evidence="4">
    <location>
        <begin position="162"/>
        <end position="263"/>
    </location>
</feature>
<comment type="similarity">
    <text evidence="3">Belongs to the iron/ascorbate-dependent oxidoreductase family.</text>
</comment>
<reference evidence="5" key="1">
    <citation type="journal article" date="2022" name="Int. J. Mol. Sci.">
        <title>Draft Genome of Tanacetum Coccineum: Genomic Comparison of Closely Related Tanacetum-Family Plants.</title>
        <authorList>
            <person name="Yamashiro T."/>
            <person name="Shiraishi A."/>
            <person name="Nakayama K."/>
            <person name="Satake H."/>
        </authorList>
    </citation>
    <scope>NUCLEOTIDE SEQUENCE</scope>
</reference>
<protein>
    <submittedName>
        <fullName evidence="5">Probable 2-oxoglutarate-dependent dioxygenase AOP1</fullName>
    </submittedName>
</protein>
<dbReference type="InterPro" id="IPR044861">
    <property type="entry name" value="IPNS-like_FE2OG_OXY"/>
</dbReference>
<organism evidence="5 6">
    <name type="scientific">Tanacetum coccineum</name>
    <dbReference type="NCBI Taxonomy" id="301880"/>
    <lineage>
        <taxon>Eukaryota</taxon>
        <taxon>Viridiplantae</taxon>
        <taxon>Streptophyta</taxon>
        <taxon>Embryophyta</taxon>
        <taxon>Tracheophyta</taxon>
        <taxon>Spermatophyta</taxon>
        <taxon>Magnoliopsida</taxon>
        <taxon>eudicotyledons</taxon>
        <taxon>Gunneridae</taxon>
        <taxon>Pentapetalae</taxon>
        <taxon>asterids</taxon>
        <taxon>campanulids</taxon>
        <taxon>Asterales</taxon>
        <taxon>Asteraceae</taxon>
        <taxon>Asteroideae</taxon>
        <taxon>Anthemideae</taxon>
        <taxon>Anthemidinae</taxon>
        <taxon>Tanacetum</taxon>
    </lineage>
</organism>
<evidence type="ECO:0000313" key="5">
    <source>
        <dbReference type="EMBL" id="GJS63310.1"/>
    </source>
</evidence>
<keyword evidence="5" id="KW-0223">Dioxygenase</keyword>
<dbReference type="Gene3D" id="2.60.120.330">
    <property type="entry name" value="B-lactam Antibiotic, Isopenicillin N Synthase, Chain"/>
    <property type="match status" value="1"/>
</dbReference>
<name>A0ABQ4XEK8_9ASTR</name>
<dbReference type="SUPFAM" id="SSF51197">
    <property type="entry name" value="Clavaminate synthase-like"/>
    <property type="match status" value="1"/>
</dbReference>
<dbReference type="PANTHER" id="PTHR47990">
    <property type="entry name" value="2-OXOGLUTARATE (2OG) AND FE(II)-DEPENDENT OXYGENASE SUPERFAMILY PROTEIN-RELATED"/>
    <property type="match status" value="1"/>
</dbReference>
<dbReference type="Pfam" id="PF14226">
    <property type="entry name" value="DIOX_N"/>
    <property type="match status" value="1"/>
</dbReference>
<dbReference type="Pfam" id="PF03171">
    <property type="entry name" value="2OG-FeII_Oxy"/>
    <property type="match status" value="1"/>
</dbReference>
<dbReference type="GO" id="GO:0051213">
    <property type="term" value="F:dioxygenase activity"/>
    <property type="evidence" value="ECO:0007669"/>
    <property type="project" value="UniProtKB-KW"/>
</dbReference>
<dbReference type="EMBL" id="BQNB010009421">
    <property type="protein sequence ID" value="GJS63310.1"/>
    <property type="molecule type" value="Genomic_DNA"/>
</dbReference>
<gene>
    <name evidence="5" type="ORF">Tco_0677874</name>
</gene>
<dbReference type="InterPro" id="IPR026992">
    <property type="entry name" value="DIOX_N"/>
</dbReference>